<evidence type="ECO:0000256" key="1">
    <source>
        <dbReference type="SAM" id="MobiDB-lite"/>
    </source>
</evidence>
<protein>
    <submittedName>
        <fullName evidence="2">Uncharacterized protein</fullName>
    </submittedName>
</protein>
<name>A0A1Q5UNK3_9EURO</name>
<dbReference type="AlphaFoldDB" id="A0A1Q5UNK3"/>
<organism evidence="2 3">
    <name type="scientific">Penicillium subrubescens</name>
    <dbReference type="NCBI Taxonomy" id="1316194"/>
    <lineage>
        <taxon>Eukaryota</taxon>
        <taxon>Fungi</taxon>
        <taxon>Dikarya</taxon>
        <taxon>Ascomycota</taxon>
        <taxon>Pezizomycotina</taxon>
        <taxon>Eurotiomycetes</taxon>
        <taxon>Eurotiomycetidae</taxon>
        <taxon>Eurotiales</taxon>
        <taxon>Aspergillaceae</taxon>
        <taxon>Penicillium</taxon>
    </lineage>
</organism>
<gene>
    <name evidence="2" type="ORF">PENSUB_315</name>
</gene>
<dbReference type="EMBL" id="MNBE01000120">
    <property type="protein sequence ID" value="OKP14046.1"/>
    <property type="molecule type" value="Genomic_DNA"/>
</dbReference>
<evidence type="ECO:0000313" key="2">
    <source>
        <dbReference type="EMBL" id="OKP14046.1"/>
    </source>
</evidence>
<keyword evidence="3" id="KW-1185">Reference proteome</keyword>
<evidence type="ECO:0000313" key="3">
    <source>
        <dbReference type="Proteomes" id="UP000186955"/>
    </source>
</evidence>
<sequence length="59" mass="6908">MSVRQYWLSRFLQKPGTTELIGVVHQYFPSVLESSTTNTSDANRGYSWEPCSRRRKLEL</sequence>
<dbReference type="Proteomes" id="UP000186955">
    <property type="component" value="Unassembled WGS sequence"/>
</dbReference>
<comment type="caution">
    <text evidence="2">The sequence shown here is derived from an EMBL/GenBank/DDBJ whole genome shotgun (WGS) entry which is preliminary data.</text>
</comment>
<feature type="region of interest" description="Disordered" evidence="1">
    <location>
        <begin position="35"/>
        <end position="59"/>
    </location>
</feature>
<accession>A0A1Q5UNK3</accession>
<proteinExistence type="predicted"/>
<reference evidence="2 3" key="1">
    <citation type="submission" date="2016-10" db="EMBL/GenBank/DDBJ databases">
        <title>Genome sequence of the ascomycete fungus Penicillium subrubescens.</title>
        <authorList>
            <person name="De Vries R.P."/>
            <person name="Peng M."/>
            <person name="Dilokpimol A."/>
            <person name="Hilden K."/>
            <person name="Makela M.R."/>
            <person name="Grigoriev I."/>
            <person name="Riley R."/>
            <person name="Granchi Z."/>
        </authorList>
    </citation>
    <scope>NUCLEOTIDE SEQUENCE [LARGE SCALE GENOMIC DNA]</scope>
    <source>
        <strain evidence="2 3">CBS 132785</strain>
    </source>
</reference>